<keyword evidence="4" id="KW-0547">Nucleotide-binding</keyword>
<evidence type="ECO:0000256" key="2">
    <source>
        <dbReference type="ARBA" id="ARBA00022448"/>
    </source>
</evidence>
<dbReference type="GO" id="GO:0007031">
    <property type="term" value="P:peroxisome organization"/>
    <property type="evidence" value="ECO:0007669"/>
    <property type="project" value="TreeGrafter"/>
</dbReference>
<dbReference type="GO" id="GO:0140359">
    <property type="term" value="F:ABC-type transporter activity"/>
    <property type="evidence" value="ECO:0007669"/>
    <property type="project" value="InterPro"/>
</dbReference>
<dbReference type="InterPro" id="IPR017871">
    <property type="entry name" value="ABC_transporter-like_CS"/>
</dbReference>
<dbReference type="GeneID" id="23615272"/>
<feature type="transmembrane region" description="Helical" evidence="8">
    <location>
        <begin position="168"/>
        <end position="193"/>
    </location>
</feature>
<accession>A0A087SD61</accession>
<dbReference type="GO" id="GO:0015910">
    <property type="term" value="P:long-chain fatty acid import into peroxisome"/>
    <property type="evidence" value="ECO:0007669"/>
    <property type="project" value="TreeGrafter"/>
</dbReference>
<evidence type="ECO:0000313" key="11">
    <source>
        <dbReference type="Proteomes" id="UP000028924"/>
    </source>
</evidence>
<dbReference type="Gene3D" id="3.40.50.300">
    <property type="entry name" value="P-loop containing nucleotide triphosphate hydrolases"/>
    <property type="match status" value="1"/>
</dbReference>
<evidence type="ECO:0000256" key="5">
    <source>
        <dbReference type="ARBA" id="ARBA00022840"/>
    </source>
</evidence>
<name>A0A087SD61_AUXPR</name>
<feature type="transmembrane region" description="Helical" evidence="8">
    <location>
        <begin position="40"/>
        <end position="58"/>
    </location>
</feature>
<evidence type="ECO:0000259" key="9">
    <source>
        <dbReference type="PROSITE" id="PS50893"/>
    </source>
</evidence>
<keyword evidence="2" id="KW-0813">Transport</keyword>
<dbReference type="SMART" id="SM00382">
    <property type="entry name" value="AAA"/>
    <property type="match status" value="1"/>
</dbReference>
<keyword evidence="3 8" id="KW-0812">Transmembrane</keyword>
<feature type="transmembrane region" description="Helical" evidence="8">
    <location>
        <begin position="276"/>
        <end position="298"/>
    </location>
</feature>
<sequence>MALSIHSGAPAWAELATVPPETALQAARPLPQQPIDKGRIWFVLIVGASALFGATVLLENRAAWFPAIAKANQAMKSAATASSRNGEGRAEGQEIPHTHGEAWQAATPPSTVSDLFLCRRLWRLVVLFRPWQTLFLAGLSIAEALVVAQVGKVAGSYYAILVDFDPGAFLATTLHSAVLYAACAVLSGVGTALQRRLALSWRQRLTATLHAAYCAGAAFAGLRLDNPDQRATRDARALCDDLAAVARVAVSIPFRGAYYAALTAGYLGWRGLAVAAAYFICATLLQWSVAVPLARLVYAQESAEGDLRTAHARLRALRHDAALAGRGGDGHYGAEAEALGAAAAAALGAQARLAPRQAALEVSTKAVDYGGALLTYTAVAVAVFSGTGPRGGDPGDTARFVSNAAFATMALVYTFTELMDKLNTYARLPGLLARVGELLEELESGAPSIERSDTAGSHSQLSPWRVYGPAPASLSLSAWVGEAPARDPALRFASSSEPEAELSVHCLPRGSAMHARARAVFPQAPDVGALLACLTLQPMAHESRDGSELDAALARFLAWVHAVHVELVPRGRWVDAVDPATGRALLGRPGSKPWAEAEAARHLLGYGVAQGVSSCALLVHPRLGSKVFPATLLTDAPWAELEPALRLLPAPGAASPPPLPSPPPPPLLELEGLSLRTPDGRWAARDLALRLAPGRGVLLAGPNGAGKSTLLRALAGLAPLAAGRVAFEPGARVAWLPQRPLAAPGAALWQHLAYPARGPRPTEAAAGAALAAVGLRRLMAHPGCLDAPPPDGLSPGELQRLAFARLLLCPPALALLDEPTSALGAGAAAEAYAALAAAGVTCLSVGQDVPHLRAAHAAVLKLVGGDGAWTLEGGDDVAP</sequence>
<dbReference type="OrthoDB" id="510221at2759"/>
<dbReference type="PROSITE" id="PS50893">
    <property type="entry name" value="ABC_TRANSPORTER_2"/>
    <property type="match status" value="1"/>
</dbReference>
<dbReference type="InterPro" id="IPR011527">
    <property type="entry name" value="ABC1_TM_dom"/>
</dbReference>
<dbReference type="GO" id="GO:0005778">
    <property type="term" value="C:peroxisomal membrane"/>
    <property type="evidence" value="ECO:0007669"/>
    <property type="project" value="TreeGrafter"/>
</dbReference>
<evidence type="ECO:0000256" key="6">
    <source>
        <dbReference type="ARBA" id="ARBA00022989"/>
    </source>
</evidence>
<dbReference type="eggNOG" id="KOG0060">
    <property type="taxonomic scope" value="Eukaryota"/>
</dbReference>
<evidence type="ECO:0000256" key="4">
    <source>
        <dbReference type="ARBA" id="ARBA00022741"/>
    </source>
</evidence>
<proteinExistence type="inferred from homology"/>
<gene>
    <name evidence="10" type="ORF">F751_3881</name>
</gene>
<dbReference type="KEGG" id="apro:F751_3881"/>
<evidence type="ECO:0000256" key="7">
    <source>
        <dbReference type="ARBA" id="ARBA00023136"/>
    </source>
</evidence>
<dbReference type="GO" id="GO:0016887">
    <property type="term" value="F:ATP hydrolysis activity"/>
    <property type="evidence" value="ECO:0007669"/>
    <property type="project" value="InterPro"/>
</dbReference>
<dbReference type="InterPro" id="IPR003593">
    <property type="entry name" value="AAA+_ATPase"/>
</dbReference>
<keyword evidence="11" id="KW-1185">Reference proteome</keyword>
<dbReference type="RefSeq" id="XP_011396539.1">
    <property type="nucleotide sequence ID" value="XM_011398237.1"/>
</dbReference>
<dbReference type="GO" id="GO:0042760">
    <property type="term" value="P:very long-chain fatty acid catabolic process"/>
    <property type="evidence" value="ECO:0007669"/>
    <property type="project" value="TreeGrafter"/>
</dbReference>
<dbReference type="Proteomes" id="UP000028924">
    <property type="component" value="Unassembled WGS sequence"/>
</dbReference>
<dbReference type="PANTHER" id="PTHR11384">
    <property type="entry name" value="ATP-BINDING CASSETTE, SUB-FAMILY D MEMBER"/>
    <property type="match status" value="1"/>
</dbReference>
<dbReference type="Pfam" id="PF00005">
    <property type="entry name" value="ABC_tran"/>
    <property type="match status" value="1"/>
</dbReference>
<dbReference type="Pfam" id="PF10229">
    <property type="entry name" value="MMADHC"/>
    <property type="match status" value="1"/>
</dbReference>
<evidence type="ECO:0000256" key="8">
    <source>
        <dbReference type="SAM" id="Phobius"/>
    </source>
</evidence>
<dbReference type="SUPFAM" id="SSF52540">
    <property type="entry name" value="P-loop containing nucleoside triphosphate hydrolases"/>
    <property type="match status" value="1"/>
</dbReference>
<dbReference type="PROSITE" id="PS00211">
    <property type="entry name" value="ABC_TRANSPORTER_1"/>
    <property type="match status" value="1"/>
</dbReference>
<dbReference type="InterPro" id="IPR027417">
    <property type="entry name" value="P-loop_NTPase"/>
</dbReference>
<dbReference type="GO" id="GO:0009235">
    <property type="term" value="P:cobalamin metabolic process"/>
    <property type="evidence" value="ECO:0007669"/>
    <property type="project" value="InterPro"/>
</dbReference>
<feature type="domain" description="ABC transporter" evidence="9">
    <location>
        <begin position="668"/>
        <end position="879"/>
    </location>
</feature>
<dbReference type="InterPro" id="IPR019362">
    <property type="entry name" value="MMADHC"/>
</dbReference>
<dbReference type="Pfam" id="PF06472">
    <property type="entry name" value="ABC_membrane_2"/>
    <property type="match status" value="1"/>
</dbReference>
<dbReference type="GO" id="GO:0006635">
    <property type="term" value="P:fatty acid beta-oxidation"/>
    <property type="evidence" value="ECO:0007669"/>
    <property type="project" value="TreeGrafter"/>
</dbReference>
<protein>
    <submittedName>
        <fullName evidence="10">ATP-binding cassette sub-family D member 4</fullName>
    </submittedName>
</protein>
<dbReference type="GO" id="GO:0005524">
    <property type="term" value="F:ATP binding"/>
    <property type="evidence" value="ECO:0007669"/>
    <property type="project" value="UniProtKB-KW"/>
</dbReference>
<evidence type="ECO:0000256" key="3">
    <source>
        <dbReference type="ARBA" id="ARBA00022692"/>
    </source>
</evidence>
<keyword evidence="6 8" id="KW-1133">Transmembrane helix</keyword>
<comment type="similarity">
    <text evidence="1">Belongs to the ABC transporter superfamily. ABCD family. Peroxisomal fatty acyl CoA transporter (TC 3.A.1.203) subfamily.</text>
</comment>
<dbReference type="EMBL" id="KL662096">
    <property type="protein sequence ID" value="KFM23665.1"/>
    <property type="molecule type" value="Genomic_DNA"/>
</dbReference>
<dbReference type="InterPro" id="IPR036640">
    <property type="entry name" value="ABC1_TM_sf"/>
</dbReference>
<keyword evidence="7 8" id="KW-0472">Membrane</keyword>
<dbReference type="InterPro" id="IPR050835">
    <property type="entry name" value="ABC_transporter_sub-D"/>
</dbReference>
<dbReference type="PANTHER" id="PTHR11384:SF59">
    <property type="entry name" value="LYSOSOMAL COBALAMIN TRANSPORTER ABCD4"/>
    <property type="match status" value="1"/>
</dbReference>
<dbReference type="InterPro" id="IPR003439">
    <property type="entry name" value="ABC_transporter-like_ATP-bd"/>
</dbReference>
<dbReference type="SUPFAM" id="SSF90123">
    <property type="entry name" value="ABC transporter transmembrane region"/>
    <property type="match status" value="1"/>
</dbReference>
<feature type="transmembrane region" description="Helical" evidence="8">
    <location>
        <begin position="126"/>
        <end position="148"/>
    </location>
</feature>
<organism evidence="10 11">
    <name type="scientific">Auxenochlorella protothecoides</name>
    <name type="common">Green microalga</name>
    <name type="synonym">Chlorella protothecoides</name>
    <dbReference type="NCBI Taxonomy" id="3075"/>
    <lineage>
        <taxon>Eukaryota</taxon>
        <taxon>Viridiplantae</taxon>
        <taxon>Chlorophyta</taxon>
        <taxon>core chlorophytes</taxon>
        <taxon>Trebouxiophyceae</taxon>
        <taxon>Chlorellales</taxon>
        <taxon>Chlorellaceae</taxon>
        <taxon>Auxenochlorella</taxon>
    </lineage>
</organism>
<dbReference type="GO" id="GO:0005324">
    <property type="term" value="F:long-chain fatty acid transmembrane transporter activity"/>
    <property type="evidence" value="ECO:0007669"/>
    <property type="project" value="TreeGrafter"/>
</dbReference>
<evidence type="ECO:0000256" key="1">
    <source>
        <dbReference type="ARBA" id="ARBA00008575"/>
    </source>
</evidence>
<dbReference type="AlphaFoldDB" id="A0A087SD61"/>
<reference evidence="10 11" key="1">
    <citation type="journal article" date="2014" name="BMC Genomics">
        <title>Oil accumulation mechanisms of the oleaginous microalga Chlorella protothecoides revealed through its genome, transcriptomes, and proteomes.</title>
        <authorList>
            <person name="Gao C."/>
            <person name="Wang Y."/>
            <person name="Shen Y."/>
            <person name="Yan D."/>
            <person name="He X."/>
            <person name="Dai J."/>
            <person name="Wu Q."/>
        </authorList>
    </citation>
    <scope>NUCLEOTIDE SEQUENCE [LARGE SCALE GENOMIC DNA]</scope>
    <source>
        <strain evidence="10 11">0710</strain>
    </source>
</reference>
<dbReference type="STRING" id="3075.A0A087SD61"/>
<keyword evidence="5 10" id="KW-0067">ATP-binding</keyword>
<evidence type="ECO:0000313" key="10">
    <source>
        <dbReference type="EMBL" id="KFM23665.1"/>
    </source>
</evidence>